<dbReference type="CDD" id="cd05327">
    <property type="entry name" value="retinol-DH_like_SDR_c_like"/>
    <property type="match status" value="1"/>
</dbReference>
<dbReference type="EC" id="1.-.-.-" evidence="2"/>
<evidence type="ECO:0000313" key="2">
    <source>
        <dbReference type="EMBL" id="MFC7062721.1"/>
    </source>
</evidence>
<dbReference type="PANTHER" id="PTHR43157">
    <property type="entry name" value="PHOSPHATIDYLINOSITOL-GLYCAN BIOSYNTHESIS CLASS F PROTEIN-RELATED"/>
    <property type="match status" value="1"/>
</dbReference>
<gene>
    <name evidence="2" type="ORF">ACFQIC_12735</name>
</gene>
<dbReference type="EMBL" id="JBHSZV010000032">
    <property type="protein sequence ID" value="MFC7062721.1"/>
    <property type="molecule type" value="Genomic_DNA"/>
</dbReference>
<keyword evidence="1 2" id="KW-0560">Oxidoreductase</keyword>
<dbReference type="PANTHER" id="PTHR43157:SF31">
    <property type="entry name" value="PHOSPHATIDYLINOSITOL-GLYCAN BIOSYNTHESIS CLASS F PROTEIN"/>
    <property type="match status" value="1"/>
</dbReference>
<dbReference type="RefSeq" id="WP_204709622.1">
    <property type="nucleotide sequence ID" value="NZ_JBHSZV010000032.1"/>
</dbReference>
<proteinExistence type="predicted"/>
<dbReference type="Pfam" id="PF00106">
    <property type="entry name" value="adh_short"/>
    <property type="match status" value="1"/>
</dbReference>
<dbReference type="Gene3D" id="3.40.50.720">
    <property type="entry name" value="NAD(P)-binding Rossmann-like Domain"/>
    <property type="match status" value="1"/>
</dbReference>
<organism evidence="2 3">
    <name type="scientific">Halobacillus seohaensis</name>
    <dbReference type="NCBI Taxonomy" id="447421"/>
    <lineage>
        <taxon>Bacteria</taxon>
        <taxon>Bacillati</taxon>
        <taxon>Bacillota</taxon>
        <taxon>Bacilli</taxon>
        <taxon>Bacillales</taxon>
        <taxon>Bacillaceae</taxon>
        <taxon>Halobacillus</taxon>
    </lineage>
</organism>
<name>A0ABW2EMM7_9BACI</name>
<dbReference type="GO" id="GO:0016491">
    <property type="term" value="F:oxidoreductase activity"/>
    <property type="evidence" value="ECO:0007669"/>
    <property type="project" value="UniProtKB-KW"/>
</dbReference>
<comment type="caution">
    <text evidence="2">The sequence shown here is derived from an EMBL/GenBank/DDBJ whole genome shotgun (WGS) entry which is preliminary data.</text>
</comment>
<dbReference type="SUPFAM" id="SSF51735">
    <property type="entry name" value="NAD(P)-binding Rossmann-fold domains"/>
    <property type="match status" value="1"/>
</dbReference>
<keyword evidence="3" id="KW-1185">Reference proteome</keyword>
<dbReference type="InterPro" id="IPR036291">
    <property type="entry name" value="NAD(P)-bd_dom_sf"/>
</dbReference>
<sequence length="285" mass="31764">MKNKIAIVTGANSGMGLATTIELAKQDIQVIMACRDQKRGEQSLSIAREQSQSNHIEMMICDLGSLESIRKFVNQFKIQYDRLNILINNAGVVSLKRQLTADGFETQMGVNHLGHFLLTNLLLEELKNAEDARVVVISSGAHKWGDIYFQDPYFEKSNYHVLKGYGQSKLANVLFTKAIAERVIDHSISVNAVHPGAVATNLGIDRDTGVGKMITSMLKPFFKTPRQGAGTAISLAVDPQFKGVTGEYFYNKEIVPISRKAKDRRLAETLWIWSEREVGIRPLLN</sequence>
<evidence type="ECO:0000256" key="1">
    <source>
        <dbReference type="ARBA" id="ARBA00023002"/>
    </source>
</evidence>
<dbReference type="Proteomes" id="UP001596410">
    <property type="component" value="Unassembled WGS sequence"/>
</dbReference>
<protein>
    <submittedName>
        <fullName evidence="2">SDR family oxidoreductase</fullName>
        <ecNumber evidence="2">1.-.-.-</ecNumber>
    </submittedName>
</protein>
<dbReference type="InterPro" id="IPR002347">
    <property type="entry name" value="SDR_fam"/>
</dbReference>
<reference evidence="3" key="1">
    <citation type="journal article" date="2019" name="Int. J. Syst. Evol. Microbiol.">
        <title>The Global Catalogue of Microorganisms (GCM) 10K type strain sequencing project: providing services to taxonomists for standard genome sequencing and annotation.</title>
        <authorList>
            <consortium name="The Broad Institute Genomics Platform"/>
            <consortium name="The Broad Institute Genome Sequencing Center for Infectious Disease"/>
            <person name="Wu L."/>
            <person name="Ma J."/>
        </authorList>
    </citation>
    <scope>NUCLEOTIDE SEQUENCE [LARGE SCALE GENOMIC DNA]</scope>
    <source>
        <strain evidence="3">CGMCC 4.1621</strain>
    </source>
</reference>
<evidence type="ECO:0000313" key="3">
    <source>
        <dbReference type="Proteomes" id="UP001596410"/>
    </source>
</evidence>
<dbReference type="PRINTS" id="PR00081">
    <property type="entry name" value="GDHRDH"/>
</dbReference>
<accession>A0ABW2EMM7</accession>